<feature type="compositionally biased region" description="Basic and acidic residues" evidence="1">
    <location>
        <begin position="221"/>
        <end position="230"/>
    </location>
</feature>
<accession>A0AAJ1SVY7</accession>
<evidence type="ECO:0000313" key="4">
    <source>
        <dbReference type="Proteomes" id="UP001239267"/>
    </source>
</evidence>
<feature type="compositionally biased region" description="Basic and acidic residues" evidence="1">
    <location>
        <begin position="237"/>
        <end position="253"/>
    </location>
</feature>
<dbReference type="InterPro" id="IPR010330">
    <property type="entry name" value="CoiA_nuc"/>
</dbReference>
<evidence type="ECO:0000313" key="3">
    <source>
        <dbReference type="EMBL" id="MDQ0148076.1"/>
    </source>
</evidence>
<name>A0AAJ1SVY7_9MICC</name>
<dbReference type="AlphaFoldDB" id="A0AAJ1SVY7"/>
<keyword evidence="4" id="KW-1185">Reference proteome</keyword>
<proteinExistence type="predicted"/>
<evidence type="ECO:0000256" key="1">
    <source>
        <dbReference type="SAM" id="MobiDB-lite"/>
    </source>
</evidence>
<comment type="caution">
    <text evidence="3">The sequence shown here is derived from an EMBL/GenBank/DDBJ whole genome shotgun (WGS) entry which is preliminary data.</text>
</comment>
<organism evidence="3 4">
    <name type="scientific">Pseudarthrobacter niigatensis</name>
    <dbReference type="NCBI Taxonomy" id="369935"/>
    <lineage>
        <taxon>Bacteria</taxon>
        <taxon>Bacillati</taxon>
        <taxon>Actinomycetota</taxon>
        <taxon>Actinomycetes</taxon>
        <taxon>Micrococcales</taxon>
        <taxon>Micrococcaceae</taxon>
        <taxon>Pseudarthrobacter</taxon>
    </lineage>
</organism>
<gene>
    <name evidence="3" type="ORF">J2T23_004005</name>
</gene>
<evidence type="ECO:0000259" key="2">
    <source>
        <dbReference type="Pfam" id="PF06054"/>
    </source>
</evidence>
<feature type="region of interest" description="Disordered" evidence="1">
    <location>
        <begin position="221"/>
        <end position="253"/>
    </location>
</feature>
<dbReference type="Pfam" id="PF06054">
    <property type="entry name" value="CoiA_nuc"/>
    <property type="match status" value="1"/>
</dbReference>
<sequence>MAYLNGERLDATEVPHVQWRALATRADYPDLVLIECGLRAKRVTSNRGRQFFAHLPLVDCEAEHKSESPQHLAMKRALKERINAAPGWSAEVEVRHPEGAWTADVLAIHENGRRLAFEVQLSQQTEEEYTHRSQRYVDDRIGPVWVVPNGLEQFVVRLPMIVTGFGKTSPLPEESVDLMSWIAYQPLAGKVCQVGTMVDTLLAPSFRWPYGTPRHQLEERERSAREEAERAAAAQEEAARLAEEKRHRAEEAARAEAERVTRFISSARGPGVDSVRPVVAAMTIWASEVRCLKAGHPMLIWRLTDPGITKANDHDWMPRSENFDNVRKRIDNWLTAVGTGLAKAGVHRIQGTGHRRAFTCPDCTDVIRGSWVTALPSGKWSVIAQGSRISEEARAALYQRPAPLLEAALTVTRPVASSPGLPVEPVHGPVIQEGDPGFVGPRRWSHWMSEARDADEIAERQAAKDARAARMREIRENPRYIGSANGFRFRCTDCGGVFEDDNEGIHANSRCLSVGGRPPGWR</sequence>
<dbReference type="RefSeq" id="WP_307362932.1">
    <property type="nucleotide sequence ID" value="NZ_JAUSTB010000027.1"/>
</dbReference>
<protein>
    <submittedName>
        <fullName evidence="3">Nucleic acid-binding Zn-ribbon protein</fullName>
    </submittedName>
</protein>
<dbReference type="Proteomes" id="UP001239267">
    <property type="component" value="Unassembled WGS sequence"/>
</dbReference>
<reference evidence="3 4" key="1">
    <citation type="submission" date="2023-07" db="EMBL/GenBank/DDBJ databases">
        <title>Sorghum-associated microbial communities from plants grown in Nebraska, USA.</title>
        <authorList>
            <person name="Schachtman D."/>
        </authorList>
    </citation>
    <scope>NUCLEOTIDE SEQUENCE [LARGE SCALE GENOMIC DNA]</scope>
    <source>
        <strain evidence="3 4">DS1001</strain>
    </source>
</reference>
<feature type="domain" description="Competence protein CoiA nuclease-like" evidence="2">
    <location>
        <begin position="67"/>
        <end position="148"/>
    </location>
</feature>
<dbReference type="EMBL" id="JAUSTB010000027">
    <property type="protein sequence ID" value="MDQ0148076.1"/>
    <property type="molecule type" value="Genomic_DNA"/>
</dbReference>